<dbReference type="PANTHER" id="PTHR34216">
    <property type="match status" value="1"/>
</dbReference>
<dbReference type="SUPFAM" id="SSF88713">
    <property type="entry name" value="Glycoside hydrolase/deacetylase"/>
    <property type="match status" value="1"/>
</dbReference>
<evidence type="ECO:0000259" key="3">
    <source>
        <dbReference type="PROSITE" id="PS51677"/>
    </source>
</evidence>
<feature type="domain" description="NodB homology" evidence="3">
    <location>
        <begin position="62"/>
        <end position="255"/>
    </location>
</feature>
<dbReference type="GO" id="GO:0005576">
    <property type="term" value="C:extracellular region"/>
    <property type="evidence" value="ECO:0007669"/>
    <property type="project" value="UniProtKB-SubCell"/>
</dbReference>
<dbReference type="InterPro" id="IPR051398">
    <property type="entry name" value="Polysacch_Deacetylase"/>
</dbReference>
<gene>
    <name evidence="4" type="ORF">C7H79_10415</name>
</gene>
<proteinExistence type="predicted"/>
<evidence type="ECO:0000256" key="1">
    <source>
        <dbReference type="ARBA" id="ARBA00004613"/>
    </source>
</evidence>
<evidence type="ECO:0000256" key="2">
    <source>
        <dbReference type="ARBA" id="ARBA00022729"/>
    </source>
</evidence>
<keyword evidence="5" id="KW-1185">Reference proteome</keyword>
<dbReference type="AlphaFoldDB" id="A0A2P7NU89"/>
<comment type="subcellular location">
    <subcellularLocation>
        <location evidence="1">Secreted</location>
    </subcellularLocation>
</comment>
<dbReference type="PANTHER" id="PTHR34216:SF3">
    <property type="entry name" value="POLY-BETA-1,6-N-ACETYL-D-GLUCOSAMINE N-DEACETYLASE"/>
    <property type="match status" value="1"/>
</dbReference>
<dbReference type="Proteomes" id="UP000241912">
    <property type="component" value="Unassembled WGS sequence"/>
</dbReference>
<dbReference type="GO" id="GO:0016810">
    <property type="term" value="F:hydrolase activity, acting on carbon-nitrogen (but not peptide) bonds"/>
    <property type="evidence" value="ECO:0007669"/>
    <property type="project" value="InterPro"/>
</dbReference>
<dbReference type="InterPro" id="IPR011330">
    <property type="entry name" value="Glyco_hydro/deAcase_b/a-brl"/>
</dbReference>
<dbReference type="Gene3D" id="3.20.20.370">
    <property type="entry name" value="Glycoside hydrolase/deacetylase"/>
    <property type="match status" value="1"/>
</dbReference>
<dbReference type="RefSeq" id="WP_106707206.1">
    <property type="nucleotide sequence ID" value="NZ_PXXU01000029.1"/>
</dbReference>
<comment type="caution">
    <text evidence="4">The sequence shown here is derived from an EMBL/GenBank/DDBJ whole genome shotgun (WGS) entry which is preliminary data.</text>
</comment>
<dbReference type="OrthoDB" id="9814639at2"/>
<dbReference type="Pfam" id="PF01522">
    <property type="entry name" value="Polysacc_deac_1"/>
    <property type="match status" value="1"/>
</dbReference>
<dbReference type="PROSITE" id="PS51677">
    <property type="entry name" value="NODB"/>
    <property type="match status" value="1"/>
</dbReference>
<dbReference type="InterPro" id="IPR002509">
    <property type="entry name" value="NODB_dom"/>
</dbReference>
<dbReference type="EMBL" id="PXXU01000029">
    <property type="protein sequence ID" value="PSJ17037.1"/>
    <property type="molecule type" value="Genomic_DNA"/>
</dbReference>
<dbReference type="CDD" id="cd10918">
    <property type="entry name" value="CE4_NodB_like_5s_6s"/>
    <property type="match status" value="1"/>
</dbReference>
<name>A0A2P7NU89_9PROT</name>
<sequence>MPVTMLMYHMIAVPENAAEARFCRTPDAFRKDLEQIQQAGYQVLSFATVLDGVAGKVELPDKAVAITFDDGMACAYENALPILQEFSYPASVFVVSGLVGGYNDWCKVFGFPRRRMLTANEIRALAGSGVNIGSHTASHRWLGKIDKVAVSKEVRESKAALEDILGQEVPHFAYPFGSWSPVARNAVIEAGYSGACSTISGRNRKGADPYLLHRSEIKGDDAPWQFRLKLRFATNDMPPISDARRKLRQILEKWK</sequence>
<accession>A0A2P7NU89</accession>
<reference evidence="4 5" key="1">
    <citation type="submission" date="2018-03" db="EMBL/GenBank/DDBJ databases">
        <title>Draft genome of Nitrosomonas supralitoralis APG5.</title>
        <authorList>
            <person name="Urakawa H."/>
            <person name="Lopez J.V."/>
        </authorList>
    </citation>
    <scope>NUCLEOTIDE SEQUENCE [LARGE SCALE GENOMIC DNA]</scope>
    <source>
        <strain evidence="4 5">APG5</strain>
    </source>
</reference>
<evidence type="ECO:0000313" key="5">
    <source>
        <dbReference type="Proteomes" id="UP000241912"/>
    </source>
</evidence>
<organism evidence="4 5">
    <name type="scientific">Nitrosomonas supralitoralis</name>
    <dbReference type="NCBI Taxonomy" id="2116706"/>
    <lineage>
        <taxon>Bacteria</taxon>
        <taxon>Pseudomonadati</taxon>
        <taxon>Pseudomonadota</taxon>
        <taxon>Betaproteobacteria</taxon>
        <taxon>Nitrosomonadales</taxon>
        <taxon>Nitrosomonadaceae</taxon>
        <taxon>Nitrosomonas</taxon>
    </lineage>
</organism>
<protein>
    <recommendedName>
        <fullName evidence="3">NodB homology domain-containing protein</fullName>
    </recommendedName>
</protein>
<dbReference type="GO" id="GO:0005975">
    <property type="term" value="P:carbohydrate metabolic process"/>
    <property type="evidence" value="ECO:0007669"/>
    <property type="project" value="InterPro"/>
</dbReference>
<evidence type="ECO:0000313" key="4">
    <source>
        <dbReference type="EMBL" id="PSJ17037.1"/>
    </source>
</evidence>
<keyword evidence="2" id="KW-0732">Signal</keyword>